<dbReference type="AlphaFoldDB" id="A0AAW2XPE6"/>
<organism evidence="1">
    <name type="scientific">Sesamum latifolium</name>
    <dbReference type="NCBI Taxonomy" id="2727402"/>
    <lineage>
        <taxon>Eukaryota</taxon>
        <taxon>Viridiplantae</taxon>
        <taxon>Streptophyta</taxon>
        <taxon>Embryophyta</taxon>
        <taxon>Tracheophyta</taxon>
        <taxon>Spermatophyta</taxon>
        <taxon>Magnoliopsida</taxon>
        <taxon>eudicotyledons</taxon>
        <taxon>Gunneridae</taxon>
        <taxon>Pentapetalae</taxon>
        <taxon>asterids</taxon>
        <taxon>lamiids</taxon>
        <taxon>Lamiales</taxon>
        <taxon>Pedaliaceae</taxon>
        <taxon>Sesamum</taxon>
    </lineage>
</organism>
<accession>A0AAW2XPE6</accession>
<dbReference type="EMBL" id="JACGWN010000003">
    <property type="protein sequence ID" value="KAL0455917.1"/>
    <property type="molecule type" value="Genomic_DNA"/>
</dbReference>
<comment type="caution">
    <text evidence="1">The sequence shown here is derived from an EMBL/GenBank/DDBJ whole genome shotgun (WGS) entry which is preliminary data.</text>
</comment>
<sequence>MANFSKSLEFQHLLLDSTMKYYYHGYRTCASQFADAGYPPLTGPIDFLDIHAGLADAPESDEEVPYELPEPLLDTAVEGEAPKDPRDQMIDIFPPKVAPLAGGD</sequence>
<evidence type="ECO:0000313" key="1">
    <source>
        <dbReference type="EMBL" id="KAL0455917.1"/>
    </source>
</evidence>
<proteinExistence type="predicted"/>
<name>A0AAW2XPE6_9LAMI</name>
<reference evidence="1" key="1">
    <citation type="submission" date="2020-06" db="EMBL/GenBank/DDBJ databases">
        <authorList>
            <person name="Li T."/>
            <person name="Hu X."/>
            <person name="Zhang T."/>
            <person name="Song X."/>
            <person name="Zhang H."/>
            <person name="Dai N."/>
            <person name="Sheng W."/>
            <person name="Hou X."/>
            <person name="Wei L."/>
        </authorList>
    </citation>
    <scope>NUCLEOTIDE SEQUENCE</scope>
    <source>
        <strain evidence="1">KEN1</strain>
        <tissue evidence="1">Leaf</tissue>
    </source>
</reference>
<protein>
    <submittedName>
        <fullName evidence="1">Uncharacterized protein</fullName>
    </submittedName>
</protein>
<reference evidence="1" key="2">
    <citation type="journal article" date="2024" name="Plant">
        <title>Genomic evolution and insights into agronomic trait innovations of Sesamum species.</title>
        <authorList>
            <person name="Miao H."/>
            <person name="Wang L."/>
            <person name="Qu L."/>
            <person name="Liu H."/>
            <person name="Sun Y."/>
            <person name="Le M."/>
            <person name="Wang Q."/>
            <person name="Wei S."/>
            <person name="Zheng Y."/>
            <person name="Lin W."/>
            <person name="Duan Y."/>
            <person name="Cao H."/>
            <person name="Xiong S."/>
            <person name="Wang X."/>
            <person name="Wei L."/>
            <person name="Li C."/>
            <person name="Ma Q."/>
            <person name="Ju M."/>
            <person name="Zhao R."/>
            <person name="Li G."/>
            <person name="Mu C."/>
            <person name="Tian Q."/>
            <person name="Mei H."/>
            <person name="Zhang T."/>
            <person name="Gao T."/>
            <person name="Zhang H."/>
        </authorList>
    </citation>
    <scope>NUCLEOTIDE SEQUENCE</scope>
    <source>
        <strain evidence="1">KEN1</strain>
    </source>
</reference>
<gene>
    <name evidence="1" type="ORF">Slati_0930900</name>
</gene>